<keyword evidence="1 3" id="KW-0597">Phosphoprotein</keyword>
<dbReference type="Pfam" id="PF00196">
    <property type="entry name" value="GerE"/>
    <property type="match status" value="1"/>
</dbReference>
<gene>
    <name evidence="6" type="ORF">E4P82_03495</name>
</gene>
<dbReference type="InterPro" id="IPR039420">
    <property type="entry name" value="WalR-like"/>
</dbReference>
<organism evidence="6 7">
    <name type="scientific">Candidatus Competibacter phosphatis</name>
    <dbReference type="NCBI Taxonomy" id="221280"/>
    <lineage>
        <taxon>Bacteria</taxon>
        <taxon>Pseudomonadati</taxon>
        <taxon>Pseudomonadota</taxon>
        <taxon>Gammaproteobacteria</taxon>
        <taxon>Candidatus Competibacteraceae</taxon>
        <taxon>Candidatus Competibacter</taxon>
    </lineage>
</organism>
<dbReference type="PANTHER" id="PTHR43214">
    <property type="entry name" value="TWO-COMPONENT RESPONSE REGULATOR"/>
    <property type="match status" value="1"/>
</dbReference>
<dbReference type="PROSITE" id="PS50110">
    <property type="entry name" value="RESPONSE_REGULATORY"/>
    <property type="match status" value="1"/>
</dbReference>
<dbReference type="PROSITE" id="PS50043">
    <property type="entry name" value="HTH_LUXR_2"/>
    <property type="match status" value="1"/>
</dbReference>
<feature type="domain" description="Response regulatory" evidence="5">
    <location>
        <begin position="6"/>
        <end position="122"/>
    </location>
</feature>
<dbReference type="RefSeq" id="WP_169247600.1">
    <property type="nucleotide sequence ID" value="NZ_SPMZ01000011.1"/>
</dbReference>
<keyword evidence="7" id="KW-1185">Reference proteome</keyword>
<evidence type="ECO:0000259" key="4">
    <source>
        <dbReference type="PROSITE" id="PS50043"/>
    </source>
</evidence>
<dbReference type="PRINTS" id="PR00038">
    <property type="entry name" value="HTHLUXR"/>
</dbReference>
<evidence type="ECO:0000259" key="5">
    <source>
        <dbReference type="PROSITE" id="PS50110"/>
    </source>
</evidence>
<dbReference type="InterPro" id="IPR058245">
    <property type="entry name" value="NreC/VraR/RcsB-like_REC"/>
</dbReference>
<reference evidence="6 7" key="1">
    <citation type="submission" date="2019-03" db="EMBL/GenBank/DDBJ databases">
        <title>Metabolic reconstructions from genomes of highly enriched 'Candidatus Accumulibacter' and 'Candidatus Competibacter' bioreactor populations.</title>
        <authorList>
            <person name="Annavajhala M.K."/>
            <person name="Welles L."/>
            <person name="Abbas B."/>
            <person name="Sorokin D."/>
            <person name="Park H."/>
            <person name="Van Loosdrecht M."/>
            <person name="Chandran K."/>
        </authorList>
    </citation>
    <scope>NUCLEOTIDE SEQUENCE [LARGE SCALE GENOMIC DNA]</scope>
    <source>
        <strain evidence="6 7">SBR_G</strain>
    </source>
</reference>
<protein>
    <submittedName>
        <fullName evidence="6">Response regulator transcription factor</fullName>
    </submittedName>
</protein>
<evidence type="ECO:0000256" key="1">
    <source>
        <dbReference type="ARBA" id="ARBA00022553"/>
    </source>
</evidence>
<proteinExistence type="predicted"/>
<dbReference type="EMBL" id="SPMZ01000011">
    <property type="protein sequence ID" value="NMQ18343.1"/>
    <property type="molecule type" value="Genomic_DNA"/>
</dbReference>
<dbReference type="InterPro" id="IPR011006">
    <property type="entry name" value="CheY-like_superfamily"/>
</dbReference>
<feature type="domain" description="HTH luxR-type" evidence="4">
    <location>
        <begin position="149"/>
        <end position="214"/>
    </location>
</feature>
<dbReference type="SUPFAM" id="SSF52172">
    <property type="entry name" value="CheY-like"/>
    <property type="match status" value="1"/>
</dbReference>
<dbReference type="Pfam" id="PF00072">
    <property type="entry name" value="Response_reg"/>
    <property type="match status" value="1"/>
</dbReference>
<keyword evidence="2" id="KW-0238">DNA-binding</keyword>
<evidence type="ECO:0000313" key="6">
    <source>
        <dbReference type="EMBL" id="NMQ18343.1"/>
    </source>
</evidence>
<dbReference type="CDD" id="cd17535">
    <property type="entry name" value="REC_NarL-like"/>
    <property type="match status" value="1"/>
</dbReference>
<evidence type="ECO:0000313" key="7">
    <source>
        <dbReference type="Proteomes" id="UP000760480"/>
    </source>
</evidence>
<dbReference type="InterPro" id="IPR016032">
    <property type="entry name" value="Sig_transdc_resp-reg_C-effctor"/>
</dbReference>
<name>A0ABX1TG52_9GAMM</name>
<dbReference type="InterPro" id="IPR001789">
    <property type="entry name" value="Sig_transdc_resp-reg_receiver"/>
</dbReference>
<accession>A0ABX1TG52</accession>
<dbReference type="InterPro" id="IPR000792">
    <property type="entry name" value="Tscrpt_reg_LuxR_C"/>
</dbReference>
<dbReference type="CDD" id="cd06170">
    <property type="entry name" value="LuxR_C_like"/>
    <property type="match status" value="1"/>
</dbReference>
<sequence>MIKPISIVLVDDHALVRDMLRQRLTQETDMVVLSCESNAQDAVRCCVATSPDVVLLDIDMPGLSAFEGARSIKSQCSGTRLVFLSAFFHDRYIDQALALEAMGYLTKNEPPEVVIQAIRQVMTGTVYFSDEVLARIVINGDGVRLAHAPESRTRLLTERELEMLAYIARGLSKKEIARTVGISVKTVEQHCTHLMEKLAIHDRVELARLAIREGLVEP</sequence>
<evidence type="ECO:0000256" key="3">
    <source>
        <dbReference type="PROSITE-ProRule" id="PRU00169"/>
    </source>
</evidence>
<dbReference type="Proteomes" id="UP000760480">
    <property type="component" value="Unassembled WGS sequence"/>
</dbReference>
<evidence type="ECO:0000256" key="2">
    <source>
        <dbReference type="ARBA" id="ARBA00023125"/>
    </source>
</evidence>
<dbReference type="SMART" id="SM00421">
    <property type="entry name" value="HTH_LUXR"/>
    <property type="match status" value="1"/>
</dbReference>
<feature type="modified residue" description="4-aspartylphosphate" evidence="3">
    <location>
        <position position="57"/>
    </location>
</feature>
<dbReference type="SUPFAM" id="SSF46894">
    <property type="entry name" value="C-terminal effector domain of the bipartite response regulators"/>
    <property type="match status" value="1"/>
</dbReference>
<dbReference type="Gene3D" id="3.40.50.2300">
    <property type="match status" value="1"/>
</dbReference>
<dbReference type="SMART" id="SM00448">
    <property type="entry name" value="REC"/>
    <property type="match status" value="1"/>
</dbReference>
<comment type="caution">
    <text evidence="6">The sequence shown here is derived from an EMBL/GenBank/DDBJ whole genome shotgun (WGS) entry which is preliminary data.</text>
</comment>